<dbReference type="CDD" id="cd02230">
    <property type="entry name" value="cupin_HP0902-like"/>
    <property type="match status" value="1"/>
</dbReference>
<gene>
    <name evidence="1" type="ORF">MCNF_32380</name>
</gene>
<reference evidence="1" key="2">
    <citation type="submission" date="2020-02" db="EMBL/GenBank/DDBJ databases">
        <authorList>
            <person name="Matsumoto Y."/>
            <person name="Motooka D."/>
            <person name="Nakamura S."/>
        </authorList>
    </citation>
    <scope>NUCLEOTIDE SEQUENCE</scope>
    <source>
        <strain evidence="1">JCM 13671</strain>
    </source>
</reference>
<protein>
    <submittedName>
        <fullName evidence="1">LuxR family transcriptional regulator</fullName>
    </submittedName>
</protein>
<dbReference type="OrthoDB" id="5190473at2"/>
<name>A0A7I7Y0E2_9MYCO</name>
<evidence type="ECO:0000313" key="1">
    <source>
        <dbReference type="EMBL" id="BBZ34633.1"/>
    </source>
</evidence>
<dbReference type="SUPFAM" id="SSF51182">
    <property type="entry name" value="RmlC-like cupins"/>
    <property type="match status" value="1"/>
</dbReference>
<reference evidence="1" key="1">
    <citation type="journal article" date="2019" name="Emerg. Microbes Infect.">
        <title>Comprehensive subspecies identification of 175 nontuberculous mycobacteria species based on 7547 genomic profiles.</title>
        <authorList>
            <person name="Matsumoto Y."/>
            <person name="Kinjo T."/>
            <person name="Motooka D."/>
            <person name="Nabeya D."/>
            <person name="Jung N."/>
            <person name="Uechi K."/>
            <person name="Horii T."/>
            <person name="Iida T."/>
            <person name="Fujita J."/>
            <person name="Nakamura S."/>
        </authorList>
    </citation>
    <scope>NUCLEOTIDE SEQUENCE [LARGE SCALE GENOMIC DNA]</scope>
    <source>
        <strain evidence="1">JCM 13671</strain>
    </source>
</reference>
<sequence length="114" mass="11906">MESISLTKVVEEQLAAARTAKAGRSAQTVRGGHDHFLRETVIALAGGQALAEHDSPGEATLQVLAGKVRLAAGEDAVELATGDFAVIPRSRHSLEALEDSAVLLTVLADSREAH</sequence>
<organism evidence="1 2">
    <name type="scientific">Mycolicibacterium confluentis</name>
    <dbReference type="NCBI Taxonomy" id="28047"/>
    <lineage>
        <taxon>Bacteria</taxon>
        <taxon>Bacillati</taxon>
        <taxon>Actinomycetota</taxon>
        <taxon>Actinomycetes</taxon>
        <taxon>Mycobacteriales</taxon>
        <taxon>Mycobacteriaceae</taxon>
        <taxon>Mycolicibacterium</taxon>
    </lineage>
</organism>
<keyword evidence="2" id="KW-1185">Reference proteome</keyword>
<dbReference type="AlphaFoldDB" id="A0A7I7Y0E2"/>
<dbReference type="PANTHER" id="PTHR37694">
    <property type="entry name" value="SLR8022 PROTEIN"/>
    <property type="match status" value="1"/>
</dbReference>
<dbReference type="InterPro" id="IPR011051">
    <property type="entry name" value="RmlC_Cupin_sf"/>
</dbReference>
<proteinExistence type="predicted"/>
<dbReference type="PANTHER" id="PTHR37694:SF1">
    <property type="entry name" value="SLR8022 PROTEIN"/>
    <property type="match status" value="1"/>
</dbReference>
<accession>A0A7I7Y0E2</accession>
<evidence type="ECO:0000313" key="2">
    <source>
        <dbReference type="Proteomes" id="UP000466931"/>
    </source>
</evidence>
<dbReference type="Proteomes" id="UP000466931">
    <property type="component" value="Chromosome"/>
</dbReference>
<dbReference type="InterPro" id="IPR014710">
    <property type="entry name" value="RmlC-like_jellyroll"/>
</dbReference>
<dbReference type="RefSeq" id="WP_085148292.1">
    <property type="nucleotide sequence ID" value="NZ_AP022612.1"/>
</dbReference>
<dbReference type="Gene3D" id="2.60.120.10">
    <property type="entry name" value="Jelly Rolls"/>
    <property type="match status" value="1"/>
</dbReference>
<dbReference type="EMBL" id="AP022612">
    <property type="protein sequence ID" value="BBZ34633.1"/>
    <property type="molecule type" value="Genomic_DNA"/>
</dbReference>